<name>A0A6H5IMD8_9HYME</name>
<feature type="non-terminal residue" evidence="1">
    <location>
        <position position="1"/>
    </location>
</feature>
<evidence type="ECO:0000313" key="1">
    <source>
        <dbReference type="EMBL" id="CAB0037803.1"/>
    </source>
</evidence>
<dbReference type="EMBL" id="CADCXV010000868">
    <property type="protein sequence ID" value="CAB0037803.1"/>
    <property type="molecule type" value="Genomic_DNA"/>
</dbReference>
<feature type="non-terminal residue" evidence="1">
    <location>
        <position position="210"/>
    </location>
</feature>
<reference evidence="1 2" key="1">
    <citation type="submission" date="2020-02" db="EMBL/GenBank/DDBJ databases">
        <authorList>
            <person name="Ferguson B K."/>
        </authorList>
    </citation>
    <scope>NUCLEOTIDE SEQUENCE [LARGE SCALE GENOMIC DNA]</scope>
</reference>
<sequence length="210" mass="23583">SASRRIHAMRQRATIKIVSLNNRRRSSLCITTVYGISIRASAARAHRYTQTPSRQYNDLDDTNAGLIGYNGLFFWSTARVCRESHCGTAADLAKCTSAIERRAGRSCFVNTMIVSRSTRYTGSRALRNHTRMTGTSVSGANFFFERSSLRRLSVRPPATNVTMTMIISRSWFLTIHIHATYSHVVASCALCKRSILALDDDDDDERLRVP</sequence>
<dbReference type="AlphaFoldDB" id="A0A6H5IMD8"/>
<accession>A0A6H5IMD8</accession>
<gene>
    <name evidence="1" type="ORF">TBRA_LOCUS9614</name>
</gene>
<keyword evidence="2" id="KW-1185">Reference proteome</keyword>
<organism evidence="1 2">
    <name type="scientific">Trichogramma brassicae</name>
    <dbReference type="NCBI Taxonomy" id="86971"/>
    <lineage>
        <taxon>Eukaryota</taxon>
        <taxon>Metazoa</taxon>
        <taxon>Ecdysozoa</taxon>
        <taxon>Arthropoda</taxon>
        <taxon>Hexapoda</taxon>
        <taxon>Insecta</taxon>
        <taxon>Pterygota</taxon>
        <taxon>Neoptera</taxon>
        <taxon>Endopterygota</taxon>
        <taxon>Hymenoptera</taxon>
        <taxon>Apocrita</taxon>
        <taxon>Proctotrupomorpha</taxon>
        <taxon>Chalcidoidea</taxon>
        <taxon>Trichogrammatidae</taxon>
        <taxon>Trichogramma</taxon>
    </lineage>
</organism>
<protein>
    <submittedName>
        <fullName evidence="1">Uncharacterized protein</fullName>
    </submittedName>
</protein>
<proteinExistence type="predicted"/>
<evidence type="ECO:0000313" key="2">
    <source>
        <dbReference type="Proteomes" id="UP000479190"/>
    </source>
</evidence>
<dbReference type="Proteomes" id="UP000479190">
    <property type="component" value="Unassembled WGS sequence"/>
</dbReference>